<dbReference type="RefSeq" id="WP_010759807.1">
    <property type="nucleotide sequence ID" value="NZ_ASWD01000003.1"/>
</dbReference>
<sequence length="239" mass="28011">MTEDYLNELEQFWDAFAEEYETIQQESRFPIAEELKQFLLQQEILPAHSFLDLAGGSGRYLAELQDAVEHYTLVDISNEMLEIARTKQKNSKIDFIHQDQNSFFKTDSQSYAVAFTAMNPGLVTQEDLLNFSRKSHSWCLILRLVQQSDSLFSPYEVVEEEVDLMKNYQISLKEAGIPFEMQDFNFSAREEITREFFEAYFAEEFSPQQARELAAEVFGSNKTLMNLQNVTYRLIYYRV</sequence>
<name>R2PRU7_9ENTE</name>
<dbReference type="Proteomes" id="UP000013782">
    <property type="component" value="Unassembled WGS sequence"/>
</dbReference>
<dbReference type="OrthoDB" id="2287745at2"/>
<protein>
    <recommendedName>
        <fullName evidence="1">Methyltransferase domain-containing protein</fullName>
    </recommendedName>
</protein>
<dbReference type="EMBL" id="AJAQ01000047">
    <property type="protein sequence ID" value="EOH87292.1"/>
    <property type="molecule type" value="Genomic_DNA"/>
</dbReference>
<reference evidence="2 3" key="1">
    <citation type="submission" date="2013-02" db="EMBL/GenBank/DDBJ databases">
        <title>The Genome Sequence of Enterococcus pallens BAA-351.</title>
        <authorList>
            <consortium name="The Broad Institute Genome Sequencing Platform"/>
            <consortium name="The Broad Institute Genome Sequencing Center for Infectious Disease"/>
            <person name="Earl A.M."/>
            <person name="Gilmore M.S."/>
            <person name="Lebreton F."/>
            <person name="Walker B."/>
            <person name="Young S.K."/>
            <person name="Zeng Q."/>
            <person name="Gargeya S."/>
            <person name="Fitzgerald M."/>
            <person name="Haas B."/>
            <person name="Abouelleil A."/>
            <person name="Alvarado L."/>
            <person name="Arachchi H.M."/>
            <person name="Berlin A.M."/>
            <person name="Chapman S.B."/>
            <person name="Dewar J."/>
            <person name="Goldberg J."/>
            <person name="Griggs A."/>
            <person name="Gujja S."/>
            <person name="Hansen M."/>
            <person name="Howarth C."/>
            <person name="Imamovic A."/>
            <person name="Larimer J."/>
            <person name="McCowan C."/>
            <person name="Murphy C."/>
            <person name="Neiman D."/>
            <person name="Pearson M."/>
            <person name="Priest M."/>
            <person name="Roberts A."/>
            <person name="Saif S."/>
            <person name="Shea T."/>
            <person name="Sisk P."/>
            <person name="Sykes S."/>
            <person name="Wortman J."/>
            <person name="Nusbaum C."/>
            <person name="Birren B."/>
        </authorList>
    </citation>
    <scope>NUCLEOTIDE SEQUENCE [LARGE SCALE GENOMIC DNA]</scope>
    <source>
        <strain evidence="2 3">ATCC BAA-351</strain>
    </source>
</reference>
<dbReference type="InterPro" id="IPR029063">
    <property type="entry name" value="SAM-dependent_MTases_sf"/>
</dbReference>
<feature type="domain" description="Methyltransferase" evidence="1">
    <location>
        <begin position="51"/>
        <end position="134"/>
    </location>
</feature>
<evidence type="ECO:0000259" key="1">
    <source>
        <dbReference type="Pfam" id="PF13649"/>
    </source>
</evidence>
<keyword evidence="3" id="KW-1185">Reference proteome</keyword>
<dbReference type="PATRIC" id="fig|1158607.3.peg.4860"/>
<comment type="caution">
    <text evidence="2">The sequence shown here is derived from an EMBL/GenBank/DDBJ whole genome shotgun (WGS) entry which is preliminary data.</text>
</comment>
<organism evidence="2 3">
    <name type="scientific">Enterococcus pallens ATCC BAA-351</name>
    <dbReference type="NCBI Taxonomy" id="1158607"/>
    <lineage>
        <taxon>Bacteria</taxon>
        <taxon>Bacillati</taxon>
        <taxon>Bacillota</taxon>
        <taxon>Bacilli</taxon>
        <taxon>Lactobacillales</taxon>
        <taxon>Enterococcaceae</taxon>
        <taxon>Enterococcus</taxon>
    </lineage>
</organism>
<dbReference type="Pfam" id="PF13649">
    <property type="entry name" value="Methyltransf_25"/>
    <property type="match status" value="1"/>
</dbReference>
<dbReference type="SUPFAM" id="SSF53335">
    <property type="entry name" value="S-adenosyl-L-methionine-dependent methyltransferases"/>
    <property type="match status" value="1"/>
</dbReference>
<dbReference type="STRING" id="160454.RV10_GL003024"/>
<accession>R2PRU7</accession>
<dbReference type="AlphaFoldDB" id="R2PRU7"/>
<dbReference type="InterPro" id="IPR041698">
    <property type="entry name" value="Methyltransf_25"/>
</dbReference>
<evidence type="ECO:0000313" key="3">
    <source>
        <dbReference type="Proteomes" id="UP000013782"/>
    </source>
</evidence>
<proteinExistence type="predicted"/>
<dbReference type="Gene3D" id="3.40.50.150">
    <property type="entry name" value="Vaccinia Virus protein VP39"/>
    <property type="match status" value="1"/>
</dbReference>
<dbReference type="eggNOG" id="COG2226">
    <property type="taxonomic scope" value="Bacteria"/>
</dbReference>
<gene>
    <name evidence="2" type="ORF">UAU_04875</name>
</gene>
<dbReference type="HOGENOM" id="CLU_101316_0_0_9"/>
<dbReference type="CDD" id="cd02440">
    <property type="entry name" value="AdoMet_MTases"/>
    <property type="match status" value="1"/>
</dbReference>
<evidence type="ECO:0000313" key="2">
    <source>
        <dbReference type="EMBL" id="EOH87292.1"/>
    </source>
</evidence>